<evidence type="ECO:0000313" key="4">
    <source>
        <dbReference type="Proteomes" id="UP000238348"/>
    </source>
</evidence>
<feature type="region of interest" description="Disordered" evidence="1">
    <location>
        <begin position="385"/>
        <end position="434"/>
    </location>
</feature>
<gene>
    <name evidence="3" type="ORF">SOCE26_040510</name>
</gene>
<accession>A0A2L0ETI1</accession>
<dbReference type="Proteomes" id="UP000238348">
    <property type="component" value="Chromosome"/>
</dbReference>
<feature type="compositionally biased region" description="Low complexity" evidence="1">
    <location>
        <begin position="418"/>
        <end position="427"/>
    </location>
</feature>
<dbReference type="RefSeq" id="WP_234023828.1">
    <property type="nucleotide sequence ID" value="NZ_CP012673.1"/>
</dbReference>
<feature type="region of interest" description="Disordered" evidence="1">
    <location>
        <begin position="138"/>
        <end position="163"/>
    </location>
</feature>
<reference evidence="3 4" key="1">
    <citation type="submission" date="2015-09" db="EMBL/GenBank/DDBJ databases">
        <title>Sorangium comparison.</title>
        <authorList>
            <person name="Zaburannyi N."/>
            <person name="Bunk B."/>
            <person name="Overmann J."/>
            <person name="Mueller R."/>
        </authorList>
    </citation>
    <scope>NUCLEOTIDE SEQUENCE [LARGE SCALE GENOMIC DNA]</scope>
    <source>
        <strain evidence="3 4">So ce26</strain>
    </source>
</reference>
<dbReference type="Pfam" id="PF12419">
    <property type="entry name" value="DUF3670"/>
    <property type="match status" value="1"/>
</dbReference>
<evidence type="ECO:0000256" key="1">
    <source>
        <dbReference type="SAM" id="MobiDB-lite"/>
    </source>
</evidence>
<protein>
    <recommendedName>
        <fullName evidence="2">DUF3670 domain-containing protein</fullName>
    </recommendedName>
</protein>
<evidence type="ECO:0000313" key="3">
    <source>
        <dbReference type="EMBL" id="AUX42618.1"/>
    </source>
</evidence>
<organism evidence="3 4">
    <name type="scientific">Sorangium cellulosum</name>
    <name type="common">Polyangium cellulosum</name>
    <dbReference type="NCBI Taxonomy" id="56"/>
    <lineage>
        <taxon>Bacteria</taxon>
        <taxon>Pseudomonadati</taxon>
        <taxon>Myxococcota</taxon>
        <taxon>Polyangia</taxon>
        <taxon>Polyangiales</taxon>
        <taxon>Polyangiaceae</taxon>
        <taxon>Sorangium</taxon>
    </lineage>
</organism>
<dbReference type="EMBL" id="CP012673">
    <property type="protein sequence ID" value="AUX42618.1"/>
    <property type="molecule type" value="Genomic_DNA"/>
</dbReference>
<feature type="compositionally biased region" description="Basic and acidic residues" evidence="1">
    <location>
        <begin position="393"/>
        <end position="416"/>
    </location>
</feature>
<dbReference type="AlphaFoldDB" id="A0A2L0ETI1"/>
<dbReference type="InterPro" id="IPR022138">
    <property type="entry name" value="DUF3670"/>
</dbReference>
<proteinExistence type="predicted"/>
<feature type="domain" description="DUF3670" evidence="2">
    <location>
        <begin position="333"/>
        <end position="385"/>
    </location>
</feature>
<evidence type="ECO:0000259" key="2">
    <source>
        <dbReference type="Pfam" id="PF12419"/>
    </source>
</evidence>
<name>A0A2L0ETI1_SORCE</name>
<sequence>MPLVFLPDDLRFFLWGDTDQDRLAARALGATTPAEALVVTKTGRAARKPGEAAPLLGGLAALARMAQGDLEHAPPSVAAWSLASKLALDLVVRERVVPRIARAGGGTEARWVVSLAAPEDAARLAALARAMPAAAHAVPAASAGDGRAASTGKTSDGRARAPRAPEVWSAGALLRAFLDAVADALARGSATNHPGPPQRPARAPWEHRLLLALTGSPRTFAAEGLAERGLVADLDAWIRPALGACDVLRACFRLEPPEGDRGFVLRFLLQAPDDPSLLVPAADVWKARGRALKALGRTFSSGALGGPEEALLGALGTAARLFAPIGRVLGEATPEHVDLAPAEAWAFLEQAAPALREAGFGVIVPGELLASGRRLLRLRQRVVDGGRAAAGAGERDDRDQPEQPEPHDPEKPHEPLEEPQAPHAAHPPGEEATK</sequence>